<evidence type="ECO:0000256" key="2">
    <source>
        <dbReference type="ARBA" id="ARBA00022605"/>
    </source>
</evidence>
<dbReference type="EC" id="2.7.2.11" evidence="8"/>
<dbReference type="PANTHER" id="PTHR43654:SF3">
    <property type="entry name" value="GLUTAMATE 5-KINASE"/>
    <property type="match status" value="1"/>
</dbReference>
<evidence type="ECO:0000256" key="6">
    <source>
        <dbReference type="ARBA" id="ARBA00022777"/>
    </source>
</evidence>
<dbReference type="PANTHER" id="PTHR43654">
    <property type="entry name" value="GLUTAMATE 5-KINASE"/>
    <property type="match status" value="1"/>
</dbReference>
<evidence type="ECO:0000256" key="8">
    <source>
        <dbReference type="HAMAP-Rule" id="MF_00456"/>
    </source>
</evidence>
<dbReference type="AlphaFoldDB" id="A0A1X4G360"/>
<dbReference type="Proteomes" id="UP000192997">
    <property type="component" value="Unassembled WGS sequence"/>
</dbReference>
<feature type="binding site" evidence="8">
    <location>
        <position position="8"/>
    </location>
    <ligand>
        <name>ATP</name>
        <dbReference type="ChEBI" id="CHEBI:30616"/>
    </ligand>
</feature>
<dbReference type="InterPro" id="IPR011529">
    <property type="entry name" value="Glu_5kinase"/>
</dbReference>
<dbReference type="CDD" id="cd21157">
    <property type="entry name" value="PUA_G5K"/>
    <property type="match status" value="1"/>
</dbReference>
<evidence type="ECO:0000256" key="3">
    <source>
        <dbReference type="ARBA" id="ARBA00022650"/>
    </source>
</evidence>
<keyword evidence="4 8" id="KW-0808">Transferase</keyword>
<comment type="pathway">
    <text evidence="8">Amino-acid biosynthesis; L-proline biosynthesis; L-glutamate 5-semialdehyde from L-glutamate: step 1/2.</text>
</comment>
<evidence type="ECO:0000256" key="7">
    <source>
        <dbReference type="ARBA" id="ARBA00022840"/>
    </source>
</evidence>
<dbReference type="InterPro" id="IPR036393">
    <property type="entry name" value="AceGlu_kinase-like_sf"/>
</dbReference>
<comment type="caution">
    <text evidence="10">The sequence shown here is derived from an EMBL/GenBank/DDBJ whole genome shotgun (WGS) entry which is preliminary data.</text>
</comment>
<dbReference type="RefSeq" id="WP_085729074.1">
    <property type="nucleotide sequence ID" value="NZ_NBYN01000064.1"/>
</dbReference>
<dbReference type="PROSITE" id="PS00902">
    <property type="entry name" value="GLUTAMATE_5_KINASE"/>
    <property type="match status" value="1"/>
</dbReference>
<sequence>MTETIVVKIGTSSLTQAETGKLALSTIATLTETLCRLRQQGHRMILVSSGAVGVGCARLGLTERPKAMALKQAVAAVGQGRLMGIYDDLFTTLEQPIAQVLLTRADLVERSRYLNAYNTFQELLGLGVIPIVNENDTVAIEELKFGDNDTLSALVASLVEANWLFLLTDVDRLYSADPRKVRNAQPISLISNIRELEDLKIQAGGQGSPWGTGGMMTKISAARIAMVGGVRTVITQGRFPHDIEKIIAGEQIGTHFAPQPEPTSARKRWIAYGLVPVGRLYLDKGAVIAISRGGKSLLPAGIKMVEGEFDSQDAVQLCDLQGNEIARGLVNYNSQELAKIRGCHSRDIEDILGYGGIETVVHRDNLVLI</sequence>
<dbReference type="HAMAP" id="MF_00456">
    <property type="entry name" value="ProB"/>
    <property type="match status" value="1"/>
</dbReference>
<dbReference type="InterPro" id="IPR019797">
    <property type="entry name" value="Glutamate_5-kinase_CS"/>
</dbReference>
<dbReference type="InterPro" id="IPR005715">
    <property type="entry name" value="Glu_5kinase/COase_Synthase"/>
</dbReference>
<dbReference type="GO" id="GO:0005524">
    <property type="term" value="F:ATP binding"/>
    <property type="evidence" value="ECO:0007669"/>
    <property type="project" value="UniProtKB-KW"/>
</dbReference>
<comment type="function">
    <text evidence="8">Catalyzes the transfer of a phosphate group to glutamate to form L-glutamate 5-phosphate.</text>
</comment>
<dbReference type="GO" id="GO:0005829">
    <property type="term" value="C:cytosol"/>
    <property type="evidence" value="ECO:0007669"/>
    <property type="project" value="TreeGrafter"/>
</dbReference>
<comment type="catalytic activity">
    <reaction evidence="8">
        <text>L-glutamate + ATP = L-glutamyl 5-phosphate + ADP</text>
        <dbReference type="Rhea" id="RHEA:14877"/>
        <dbReference type="ChEBI" id="CHEBI:29985"/>
        <dbReference type="ChEBI" id="CHEBI:30616"/>
        <dbReference type="ChEBI" id="CHEBI:58274"/>
        <dbReference type="ChEBI" id="CHEBI:456216"/>
        <dbReference type="EC" id="2.7.2.11"/>
    </reaction>
</comment>
<dbReference type="GO" id="GO:0055129">
    <property type="term" value="P:L-proline biosynthetic process"/>
    <property type="evidence" value="ECO:0007669"/>
    <property type="project" value="UniProtKB-UniRule"/>
</dbReference>
<dbReference type="Gene3D" id="2.30.130.10">
    <property type="entry name" value="PUA domain"/>
    <property type="match status" value="1"/>
</dbReference>
<feature type="binding site" evidence="8">
    <location>
        <begin position="168"/>
        <end position="169"/>
    </location>
    <ligand>
        <name>ATP</name>
        <dbReference type="ChEBI" id="CHEBI:30616"/>
    </ligand>
</feature>
<comment type="subcellular location">
    <subcellularLocation>
        <location evidence="8">Cytoplasm</location>
    </subcellularLocation>
</comment>
<dbReference type="SUPFAM" id="SSF88697">
    <property type="entry name" value="PUA domain-like"/>
    <property type="match status" value="1"/>
</dbReference>
<keyword evidence="1 8" id="KW-0963">Cytoplasm</keyword>
<proteinExistence type="inferred from homology"/>
<dbReference type="PIRSF" id="PIRSF000729">
    <property type="entry name" value="GK"/>
    <property type="match status" value="1"/>
</dbReference>
<dbReference type="NCBIfam" id="TIGR01027">
    <property type="entry name" value="proB"/>
    <property type="match status" value="1"/>
</dbReference>
<feature type="binding site" evidence="8">
    <location>
        <position position="49"/>
    </location>
    <ligand>
        <name>substrate</name>
    </ligand>
</feature>
<reference evidence="11" key="1">
    <citation type="submission" date="2017-04" db="EMBL/GenBank/DDBJ databases">
        <authorList>
            <person name="Abreu V.A."/>
            <person name="Popin R.V."/>
            <person name="Rigonato J."/>
            <person name="Andreote A.P."/>
            <person name="Schaker P.C."/>
            <person name="Hoff-Risseti C."/>
            <person name="Alvarenga D.O."/>
            <person name="Varani A.M."/>
            <person name="Fiore M.F."/>
        </authorList>
    </citation>
    <scope>NUCLEOTIDE SEQUENCE [LARGE SCALE GENOMIC DNA]</scope>
    <source>
        <strain evidence="11">CENA303</strain>
    </source>
</reference>
<protein>
    <recommendedName>
        <fullName evidence="8">Glutamate 5-kinase</fullName>
        <ecNumber evidence="8">2.7.2.11</ecNumber>
    </recommendedName>
    <alternativeName>
        <fullName evidence="8">Gamma-glutamyl kinase</fullName>
        <shortName evidence="8">GK</shortName>
    </alternativeName>
</protein>
<comment type="similarity">
    <text evidence="8">Belongs to the glutamate 5-kinase family.</text>
</comment>
<evidence type="ECO:0000313" key="11">
    <source>
        <dbReference type="Proteomes" id="UP000192997"/>
    </source>
</evidence>
<dbReference type="EMBL" id="NBYN01000064">
    <property type="protein sequence ID" value="OSO88027.1"/>
    <property type="molecule type" value="Genomic_DNA"/>
</dbReference>
<dbReference type="InterPro" id="IPR002478">
    <property type="entry name" value="PUA"/>
</dbReference>
<evidence type="ECO:0000256" key="5">
    <source>
        <dbReference type="ARBA" id="ARBA00022741"/>
    </source>
</evidence>
<dbReference type="FunFam" id="3.40.1160.10:FF:000018">
    <property type="entry name" value="Glutamate 5-kinase"/>
    <property type="match status" value="1"/>
</dbReference>
<dbReference type="CDD" id="cd04242">
    <property type="entry name" value="AAK_G5K_ProB"/>
    <property type="match status" value="1"/>
</dbReference>
<dbReference type="PROSITE" id="PS50890">
    <property type="entry name" value="PUA"/>
    <property type="match status" value="1"/>
</dbReference>
<dbReference type="PRINTS" id="PR00474">
    <property type="entry name" value="GLU5KINASE"/>
</dbReference>
<keyword evidence="5 8" id="KW-0547">Nucleotide-binding</keyword>
<organism evidence="10 11">
    <name type="scientific">Cylindrospermopsis raciborskii CENA303</name>
    <dbReference type="NCBI Taxonomy" id="1170769"/>
    <lineage>
        <taxon>Bacteria</taxon>
        <taxon>Bacillati</taxon>
        <taxon>Cyanobacteriota</taxon>
        <taxon>Cyanophyceae</taxon>
        <taxon>Nostocales</taxon>
        <taxon>Aphanizomenonaceae</taxon>
        <taxon>Cylindrospermopsis</taxon>
    </lineage>
</organism>
<feature type="domain" description="PUA" evidence="9">
    <location>
        <begin position="278"/>
        <end position="361"/>
    </location>
</feature>
<evidence type="ECO:0000259" key="9">
    <source>
        <dbReference type="SMART" id="SM00359"/>
    </source>
</evidence>
<evidence type="ECO:0000313" key="10">
    <source>
        <dbReference type="EMBL" id="OSO88027.1"/>
    </source>
</evidence>
<keyword evidence="6 8" id="KW-0418">Kinase</keyword>
<dbReference type="InterPro" id="IPR001057">
    <property type="entry name" value="Glu/AcGlu_kinase"/>
</dbReference>
<keyword evidence="3 8" id="KW-0641">Proline biosynthesis</keyword>
<dbReference type="SMART" id="SM00359">
    <property type="entry name" value="PUA"/>
    <property type="match status" value="1"/>
</dbReference>
<gene>
    <name evidence="8" type="primary">proB</name>
    <name evidence="10" type="ORF">B7O87_14385</name>
</gene>
<feature type="binding site" evidence="8">
    <location>
        <position position="136"/>
    </location>
    <ligand>
        <name>substrate</name>
    </ligand>
</feature>
<dbReference type="InterPro" id="IPR036974">
    <property type="entry name" value="PUA_sf"/>
</dbReference>
<evidence type="ECO:0000256" key="1">
    <source>
        <dbReference type="ARBA" id="ARBA00022490"/>
    </source>
</evidence>
<dbReference type="GO" id="GO:0003723">
    <property type="term" value="F:RNA binding"/>
    <property type="evidence" value="ECO:0007669"/>
    <property type="project" value="InterPro"/>
</dbReference>
<dbReference type="InterPro" id="IPR015947">
    <property type="entry name" value="PUA-like_sf"/>
</dbReference>
<dbReference type="Pfam" id="PF01472">
    <property type="entry name" value="PUA"/>
    <property type="match status" value="1"/>
</dbReference>
<dbReference type="Gene3D" id="3.40.1160.10">
    <property type="entry name" value="Acetylglutamate kinase-like"/>
    <property type="match status" value="2"/>
</dbReference>
<dbReference type="InterPro" id="IPR041739">
    <property type="entry name" value="G5K_ProB"/>
</dbReference>
<feature type="binding site" evidence="8">
    <location>
        <begin position="212"/>
        <end position="218"/>
    </location>
    <ligand>
        <name>ATP</name>
        <dbReference type="ChEBI" id="CHEBI:30616"/>
    </ligand>
</feature>
<feature type="binding site" evidence="8">
    <location>
        <position position="148"/>
    </location>
    <ligand>
        <name>substrate</name>
    </ligand>
</feature>
<dbReference type="SUPFAM" id="SSF53633">
    <property type="entry name" value="Carbamate kinase-like"/>
    <property type="match status" value="1"/>
</dbReference>
<dbReference type="GO" id="GO:0004349">
    <property type="term" value="F:glutamate 5-kinase activity"/>
    <property type="evidence" value="ECO:0007669"/>
    <property type="project" value="UniProtKB-UniRule"/>
</dbReference>
<evidence type="ECO:0000256" key="4">
    <source>
        <dbReference type="ARBA" id="ARBA00022679"/>
    </source>
</evidence>
<dbReference type="InterPro" id="IPR001048">
    <property type="entry name" value="Asp/Glu/Uridylate_kinase"/>
</dbReference>
<accession>A0A1X4G360</accession>
<keyword evidence="7 8" id="KW-0067">ATP-binding</keyword>
<dbReference type="UniPathway" id="UPA00098">
    <property type="reaction ID" value="UER00359"/>
</dbReference>
<keyword evidence="2 8" id="KW-0028">Amino-acid biosynthesis</keyword>
<dbReference type="Pfam" id="PF00696">
    <property type="entry name" value="AA_kinase"/>
    <property type="match status" value="1"/>
</dbReference>
<name>A0A1X4G360_9CYAN</name>
<dbReference type="FunFam" id="2.30.130.10:FF:000007">
    <property type="entry name" value="Glutamate 5-kinase"/>
    <property type="match status" value="1"/>
</dbReference>